<gene>
    <name evidence="8" type="ORF">GSMUA_215990.1</name>
</gene>
<name>A0A804IBI2_MUSAM</name>
<comment type="similarity">
    <text evidence="2 6">Belongs to the C1D family.</text>
</comment>
<dbReference type="GO" id="GO:0003677">
    <property type="term" value="F:DNA binding"/>
    <property type="evidence" value="ECO:0000318"/>
    <property type="project" value="GO_Central"/>
</dbReference>
<evidence type="ECO:0000313" key="8">
    <source>
        <dbReference type="EMBL" id="CAG1850013.1"/>
    </source>
</evidence>
<evidence type="ECO:0000256" key="5">
    <source>
        <dbReference type="ARBA" id="ARBA00023242"/>
    </source>
</evidence>
<dbReference type="GO" id="GO:0000460">
    <property type="term" value="P:maturation of 5.8S rRNA"/>
    <property type="evidence" value="ECO:0000318"/>
    <property type="project" value="GO_Central"/>
</dbReference>
<proteinExistence type="inferred from homology"/>
<evidence type="ECO:0000256" key="6">
    <source>
        <dbReference type="RuleBase" id="RU368003"/>
    </source>
</evidence>
<dbReference type="OMA" id="QRENMRN"/>
<keyword evidence="4 6" id="KW-0694">RNA-binding</keyword>
<keyword evidence="3 6" id="KW-0698">rRNA processing</keyword>
<accession>A0A804IBI2</accession>
<keyword evidence="5 6" id="KW-0539">Nucleus</keyword>
<dbReference type="GO" id="GO:0003723">
    <property type="term" value="F:RNA binding"/>
    <property type="evidence" value="ECO:0000318"/>
    <property type="project" value="GO_Central"/>
</dbReference>
<sequence>MGRGEGGPAESGSVPIAAISAVGETLATVDDLCSHLHQFLSLADRDVLTELPPLHRARAFLVLAQAASTLFLAKLRCSGIQPDDHPISKEFERISLYREKLERFDEWSKAPLRPSTRLNSQAATRFIGHSLPNLTPEQRQSLRDISRGDFVRIRPSDNHRAKKKRKQQKPERQSARAAAQEFLEKAARELLGAGELGLKGPLQEISDEEDEQIG</sequence>
<evidence type="ECO:0000313" key="9">
    <source>
        <dbReference type="EnsemblPlants" id="Ma03_p13110.1"/>
    </source>
</evidence>
<evidence type="ECO:0000256" key="2">
    <source>
        <dbReference type="ARBA" id="ARBA00009154"/>
    </source>
</evidence>
<dbReference type="Gramene" id="Ma03_t13110.1">
    <property type="protein sequence ID" value="Ma03_p13110.1"/>
    <property type="gene ID" value="Ma03_g13110"/>
</dbReference>
<evidence type="ECO:0000256" key="4">
    <source>
        <dbReference type="ARBA" id="ARBA00022884"/>
    </source>
</evidence>
<dbReference type="PANTHER" id="PTHR15341">
    <property type="entry name" value="SUN-COR STEROID HORMONE RECEPTOR CO-REPRESSOR"/>
    <property type="match status" value="1"/>
</dbReference>
<dbReference type="OrthoDB" id="1421013at2759"/>
<dbReference type="GO" id="GO:0005737">
    <property type="term" value="C:cytoplasm"/>
    <property type="evidence" value="ECO:0007669"/>
    <property type="project" value="UniProtKB-SubCell"/>
</dbReference>
<dbReference type="EMBL" id="HG996468">
    <property type="protein sequence ID" value="CAG1850013.1"/>
    <property type="molecule type" value="Genomic_DNA"/>
</dbReference>
<comment type="function">
    <text evidence="6">Plays a role in the recruitment of the exosome to pre-rRNA to mediate the 3'-5' end processing of the 5.8S rRNA.</text>
</comment>
<evidence type="ECO:0000256" key="3">
    <source>
        <dbReference type="ARBA" id="ARBA00022552"/>
    </source>
</evidence>
<dbReference type="EnsemblPlants" id="Ma03_t13110.1">
    <property type="protein sequence ID" value="Ma03_p13110.1"/>
    <property type="gene ID" value="Ma03_g13110"/>
</dbReference>
<keyword evidence="6" id="KW-0238">DNA-binding</keyword>
<dbReference type="GO" id="GO:0005730">
    <property type="term" value="C:nucleolus"/>
    <property type="evidence" value="ECO:0000318"/>
    <property type="project" value="GO_Central"/>
</dbReference>
<dbReference type="PANTHER" id="PTHR15341:SF3">
    <property type="entry name" value="NUCLEAR NUCLEIC ACID-BINDING PROTEIN C1D"/>
    <property type="match status" value="1"/>
</dbReference>
<dbReference type="Pfam" id="PF04000">
    <property type="entry name" value="Sas10_Utp3"/>
    <property type="match status" value="1"/>
</dbReference>
<comment type="subunit">
    <text evidence="6">Monomer and homodimer.</text>
</comment>
<evidence type="ECO:0000256" key="7">
    <source>
        <dbReference type="SAM" id="MobiDB-lite"/>
    </source>
</evidence>
<reference evidence="9" key="2">
    <citation type="submission" date="2021-05" db="UniProtKB">
        <authorList>
            <consortium name="EnsemblPlants"/>
        </authorList>
    </citation>
    <scope>IDENTIFICATION</scope>
    <source>
        <strain evidence="9">subsp. malaccensis</strain>
    </source>
</reference>
<comment type="subcellular location">
    <subcellularLocation>
        <location evidence="6">Cytoplasm</location>
    </subcellularLocation>
    <subcellularLocation>
        <location evidence="6">Nucleus</location>
        <location evidence="6">Nucleolus</location>
    </subcellularLocation>
    <subcellularLocation>
        <location evidence="1 6">Nucleus</location>
    </subcellularLocation>
</comment>
<organism evidence="9 10">
    <name type="scientific">Musa acuminata subsp. malaccensis</name>
    <name type="common">Wild banana</name>
    <name type="synonym">Musa malaccensis</name>
    <dbReference type="NCBI Taxonomy" id="214687"/>
    <lineage>
        <taxon>Eukaryota</taxon>
        <taxon>Viridiplantae</taxon>
        <taxon>Streptophyta</taxon>
        <taxon>Embryophyta</taxon>
        <taxon>Tracheophyta</taxon>
        <taxon>Spermatophyta</taxon>
        <taxon>Magnoliopsida</taxon>
        <taxon>Liliopsida</taxon>
        <taxon>Zingiberales</taxon>
        <taxon>Musaceae</taxon>
        <taxon>Musa</taxon>
    </lineage>
</organism>
<dbReference type="AlphaFoldDB" id="A0A804IBI2"/>
<dbReference type="GO" id="GO:0000178">
    <property type="term" value="C:exosome (RNase complex)"/>
    <property type="evidence" value="ECO:0000318"/>
    <property type="project" value="GO_Central"/>
</dbReference>
<reference evidence="8" key="1">
    <citation type="submission" date="2021-03" db="EMBL/GenBank/DDBJ databases">
        <authorList>
            <consortium name="Genoscope - CEA"/>
            <person name="William W."/>
        </authorList>
    </citation>
    <scope>NUCLEOTIDE SEQUENCE</scope>
    <source>
        <strain evidence="8">Doubled-haploid Pahang</strain>
    </source>
</reference>
<feature type="region of interest" description="Disordered" evidence="7">
    <location>
        <begin position="156"/>
        <end position="178"/>
    </location>
</feature>
<dbReference type="InterPro" id="IPR011082">
    <property type="entry name" value="Exosome-assoc_fac/DNA_repair"/>
</dbReference>
<evidence type="ECO:0000256" key="1">
    <source>
        <dbReference type="ARBA" id="ARBA00004123"/>
    </source>
</evidence>
<keyword evidence="10" id="KW-1185">Reference proteome</keyword>
<protein>
    <recommendedName>
        <fullName evidence="6">Nuclear nucleic acid-binding protein C1D</fullName>
    </recommendedName>
</protein>
<dbReference type="FunCoup" id="A0A804IBI2">
    <property type="interactions" value="840"/>
</dbReference>
<evidence type="ECO:0000313" key="10">
    <source>
        <dbReference type="Proteomes" id="UP000012960"/>
    </source>
</evidence>
<keyword evidence="6" id="KW-0963">Cytoplasm</keyword>
<dbReference type="GO" id="GO:0010468">
    <property type="term" value="P:regulation of gene expression"/>
    <property type="evidence" value="ECO:0000318"/>
    <property type="project" value="GO_Central"/>
</dbReference>
<dbReference type="Proteomes" id="UP000012960">
    <property type="component" value="Unplaced"/>
</dbReference>
<dbReference type="InterPro" id="IPR007146">
    <property type="entry name" value="Sas10/Utp3/C1D"/>
</dbReference>